<reference evidence="1 2" key="1">
    <citation type="submission" date="2015-01" db="EMBL/GenBank/DDBJ databases">
        <title>Evolution of Trichinella species and genotypes.</title>
        <authorList>
            <person name="Korhonen P.K."/>
            <person name="Edoardo P."/>
            <person name="Giuseppe L.R."/>
            <person name="Gasser R.B."/>
        </authorList>
    </citation>
    <scope>NUCLEOTIDE SEQUENCE [LARGE SCALE GENOMIC DNA]</scope>
    <source>
        <strain evidence="1">ISS588</strain>
    </source>
</reference>
<keyword evidence="2" id="KW-1185">Reference proteome</keyword>
<dbReference type="EMBL" id="JYDS01000699">
    <property type="protein sequence ID" value="KRZ01023.1"/>
    <property type="molecule type" value="Genomic_DNA"/>
</dbReference>
<gene>
    <name evidence="1" type="ORF">T4B_20</name>
</gene>
<name>A0A0V1GS98_TRIPS</name>
<organism evidence="1 2">
    <name type="scientific">Trichinella pseudospiralis</name>
    <name type="common">Parasitic roundworm</name>
    <dbReference type="NCBI Taxonomy" id="6337"/>
    <lineage>
        <taxon>Eukaryota</taxon>
        <taxon>Metazoa</taxon>
        <taxon>Ecdysozoa</taxon>
        <taxon>Nematoda</taxon>
        <taxon>Enoplea</taxon>
        <taxon>Dorylaimia</taxon>
        <taxon>Trichinellida</taxon>
        <taxon>Trichinellidae</taxon>
        <taxon>Trichinella</taxon>
    </lineage>
</organism>
<proteinExistence type="predicted"/>
<sequence length="88" mass="9825">MYGNKMKMASSRQPCMNFASALDNHCISCLSAITAGKLPSPNGTYKHLLLPQNAIKTFEKMTETLANVILLRWRGFIARCKNDKNGTF</sequence>
<comment type="caution">
    <text evidence="1">The sequence shown here is derived from an EMBL/GenBank/DDBJ whole genome shotgun (WGS) entry which is preliminary data.</text>
</comment>
<dbReference type="AlphaFoldDB" id="A0A0V1GS98"/>
<evidence type="ECO:0000313" key="1">
    <source>
        <dbReference type="EMBL" id="KRZ01023.1"/>
    </source>
</evidence>
<protein>
    <submittedName>
        <fullName evidence="1">Uncharacterized protein</fullName>
    </submittedName>
</protein>
<accession>A0A0V1GS98</accession>
<evidence type="ECO:0000313" key="2">
    <source>
        <dbReference type="Proteomes" id="UP000054805"/>
    </source>
</evidence>
<dbReference type="Proteomes" id="UP000054805">
    <property type="component" value="Unassembled WGS sequence"/>
</dbReference>